<dbReference type="RefSeq" id="WP_121770949.1">
    <property type="nucleotide sequence ID" value="NZ_RAWM01000082.1"/>
</dbReference>
<evidence type="ECO:0000259" key="1">
    <source>
        <dbReference type="Pfam" id="PF13358"/>
    </source>
</evidence>
<dbReference type="EMBL" id="RAWM01000082">
    <property type="protein sequence ID" value="RKH64589.1"/>
    <property type="molecule type" value="Genomic_DNA"/>
</dbReference>
<feature type="domain" description="Tc1-like transposase DDE" evidence="1">
    <location>
        <begin position="177"/>
        <end position="322"/>
    </location>
</feature>
<gene>
    <name evidence="2" type="ORF">D7X96_25505</name>
</gene>
<dbReference type="SUPFAM" id="SSF53098">
    <property type="entry name" value="Ribonuclease H-like"/>
    <property type="match status" value="1"/>
</dbReference>
<proteinExistence type="predicted"/>
<evidence type="ECO:0000313" key="2">
    <source>
        <dbReference type="EMBL" id="RKH64589.1"/>
    </source>
</evidence>
<accession>A0A3A8Q7B0</accession>
<dbReference type="AlphaFoldDB" id="A0A3A8Q7B0"/>
<dbReference type="SUPFAM" id="SSF46689">
    <property type="entry name" value="Homeodomain-like"/>
    <property type="match status" value="1"/>
</dbReference>
<dbReference type="Pfam" id="PF13358">
    <property type="entry name" value="DDE_3"/>
    <property type="match status" value="1"/>
</dbReference>
<comment type="caution">
    <text evidence="2">The sequence shown here is derived from an EMBL/GenBank/DDBJ whole genome shotgun (WGS) entry which is preliminary data.</text>
</comment>
<dbReference type="Proteomes" id="UP000282656">
    <property type="component" value="Unassembled WGS sequence"/>
</dbReference>
<dbReference type="InterPro" id="IPR009057">
    <property type="entry name" value="Homeodomain-like_sf"/>
</dbReference>
<dbReference type="InterPro" id="IPR036397">
    <property type="entry name" value="RNaseH_sf"/>
</dbReference>
<organism evidence="2 3">
    <name type="scientific">Corallococcus interemptor</name>
    <dbReference type="NCBI Taxonomy" id="2316720"/>
    <lineage>
        <taxon>Bacteria</taxon>
        <taxon>Pseudomonadati</taxon>
        <taxon>Myxococcota</taxon>
        <taxon>Myxococcia</taxon>
        <taxon>Myxococcales</taxon>
        <taxon>Cystobacterineae</taxon>
        <taxon>Myxococcaceae</taxon>
        <taxon>Corallococcus</taxon>
    </lineage>
</organism>
<dbReference type="InterPro" id="IPR047655">
    <property type="entry name" value="Transpos_IS630-like"/>
</dbReference>
<dbReference type="InterPro" id="IPR012337">
    <property type="entry name" value="RNaseH-like_sf"/>
</dbReference>
<dbReference type="Gene3D" id="3.30.420.10">
    <property type="entry name" value="Ribonuclease H-like superfamily/Ribonuclease H"/>
    <property type="match status" value="1"/>
</dbReference>
<dbReference type="Pfam" id="PF13565">
    <property type="entry name" value="HTH_32"/>
    <property type="match status" value="1"/>
</dbReference>
<dbReference type="PANTHER" id="PTHR30347">
    <property type="entry name" value="POTASSIUM CHANNEL RELATED"/>
    <property type="match status" value="1"/>
</dbReference>
<dbReference type="GO" id="GO:0003676">
    <property type="term" value="F:nucleic acid binding"/>
    <property type="evidence" value="ECO:0007669"/>
    <property type="project" value="InterPro"/>
</dbReference>
<dbReference type="InterPro" id="IPR052702">
    <property type="entry name" value="MscS-like_channel"/>
</dbReference>
<keyword evidence="3" id="KW-1185">Reference proteome</keyword>
<dbReference type="NCBIfam" id="NF033545">
    <property type="entry name" value="transpos_IS630"/>
    <property type="match status" value="1"/>
</dbReference>
<dbReference type="PANTHER" id="PTHR30347:SF1">
    <property type="entry name" value="MECHANOSENSITIVE CHANNEL MSCK"/>
    <property type="match status" value="1"/>
</dbReference>
<protein>
    <submittedName>
        <fullName evidence="2">IS630 family transposase</fullName>
    </submittedName>
</protein>
<reference evidence="3" key="1">
    <citation type="submission" date="2018-09" db="EMBL/GenBank/DDBJ databases">
        <authorList>
            <person name="Livingstone P.G."/>
            <person name="Whitworth D.E."/>
        </authorList>
    </citation>
    <scope>NUCLEOTIDE SEQUENCE [LARGE SCALE GENOMIC DNA]</scope>
    <source>
        <strain evidence="3">AB047A</strain>
    </source>
</reference>
<sequence>MTTEKTPSAASRHALSVEEREALERWARRPKTAQGLALRSRIILASAEGGSDIAVAAQLKVTRGTVGRWRRRFLDKRLEGLLDEPRPGAPRKIQDAHVEAVVARTLESVPKGATHWSTRLLATEMGMSQSAVARIWRAFGLKPHRAETFKLSKDPLFVEKVRDIVGLYMSPPERAVVLCVDEKSQIQALDRTQPLLPLGPGIVERHTHDYVRHGTTSLFAALDTRTGEVLGQCHARHRAQEFKKFLDTIDEHVPTHLEVHLVLDNLSTHKTPAIKRWLLKRPRFHLHFTPTSASWLNLVERWFGLLTERQLRRGTHRSTRALEEAIKRYIAHTNDNPKPFVWTKSADDILESLARYCRRISDSGH</sequence>
<name>A0A3A8Q7B0_9BACT</name>
<evidence type="ECO:0000313" key="3">
    <source>
        <dbReference type="Proteomes" id="UP000282656"/>
    </source>
</evidence>
<dbReference type="OrthoDB" id="165456at2"/>
<dbReference type="InterPro" id="IPR038717">
    <property type="entry name" value="Tc1-like_DDE_dom"/>
</dbReference>